<dbReference type="Proteomes" id="UP001222027">
    <property type="component" value="Unassembled WGS sequence"/>
</dbReference>
<keyword evidence="2" id="KW-1185">Reference proteome</keyword>
<dbReference type="AlphaFoldDB" id="A0AAV8QP47"/>
<gene>
    <name evidence="1" type="ORF">OPV22_020794</name>
</gene>
<evidence type="ECO:0000313" key="2">
    <source>
        <dbReference type="Proteomes" id="UP001222027"/>
    </source>
</evidence>
<reference evidence="1 2" key="1">
    <citation type="submission" date="2022-12" db="EMBL/GenBank/DDBJ databases">
        <title>Chromosome-scale assembly of the Ensete ventricosum genome.</title>
        <authorList>
            <person name="Dussert Y."/>
            <person name="Stocks J."/>
            <person name="Wendawek A."/>
            <person name="Woldeyes F."/>
            <person name="Nichols R.A."/>
            <person name="Borrell J.S."/>
        </authorList>
    </citation>
    <scope>NUCLEOTIDE SEQUENCE [LARGE SCALE GENOMIC DNA]</scope>
    <source>
        <strain evidence="2">cv. Maze</strain>
        <tissue evidence="1">Seeds</tissue>
    </source>
</reference>
<sequence>MAHGKAAPAVQASFLAGNPQGTLSSRDSKKLRGRVLYQQWVFVDAGNLIRLEVSHKFRQCLLRTSTREEALVHASVERCSFFSVILQPVFHSLQEKRVDYCSSHFVTSNNPASQLVGRHQ</sequence>
<accession>A0AAV8QP47</accession>
<proteinExistence type="predicted"/>
<protein>
    <submittedName>
        <fullName evidence="1">Uncharacterized protein</fullName>
    </submittedName>
</protein>
<organism evidence="1 2">
    <name type="scientific">Ensete ventricosum</name>
    <name type="common">Abyssinian banana</name>
    <name type="synonym">Musa ensete</name>
    <dbReference type="NCBI Taxonomy" id="4639"/>
    <lineage>
        <taxon>Eukaryota</taxon>
        <taxon>Viridiplantae</taxon>
        <taxon>Streptophyta</taxon>
        <taxon>Embryophyta</taxon>
        <taxon>Tracheophyta</taxon>
        <taxon>Spermatophyta</taxon>
        <taxon>Magnoliopsida</taxon>
        <taxon>Liliopsida</taxon>
        <taxon>Zingiberales</taxon>
        <taxon>Musaceae</taxon>
        <taxon>Ensete</taxon>
    </lineage>
</organism>
<comment type="caution">
    <text evidence="1">The sequence shown here is derived from an EMBL/GenBank/DDBJ whole genome shotgun (WGS) entry which is preliminary data.</text>
</comment>
<dbReference type="EMBL" id="JAQQAF010000006">
    <property type="protein sequence ID" value="KAJ8477067.1"/>
    <property type="molecule type" value="Genomic_DNA"/>
</dbReference>
<evidence type="ECO:0000313" key="1">
    <source>
        <dbReference type="EMBL" id="KAJ8477067.1"/>
    </source>
</evidence>
<name>A0AAV8QP47_ENSVE</name>